<dbReference type="InterPro" id="IPR000477">
    <property type="entry name" value="RT_dom"/>
</dbReference>
<dbReference type="EMBL" id="DF843198">
    <property type="protein sequence ID" value="GAT47179.1"/>
    <property type="molecule type" value="Genomic_DNA"/>
</dbReference>
<dbReference type="InterPro" id="IPR041577">
    <property type="entry name" value="RT_RNaseH_2"/>
</dbReference>
<proteinExistence type="predicted"/>
<name>A0ABQ0L7P7_MYCCL</name>
<dbReference type="Pfam" id="PF00665">
    <property type="entry name" value="rve"/>
    <property type="match status" value="1"/>
</dbReference>
<dbReference type="Proteomes" id="UP000815677">
    <property type="component" value="Unassembled WGS sequence"/>
</dbReference>
<accession>A0ABQ0L7P7</accession>
<organism evidence="4 5">
    <name type="scientific">Mycena chlorophos</name>
    <name type="common">Agaric fungus</name>
    <name type="synonym">Agaricus chlorophos</name>
    <dbReference type="NCBI Taxonomy" id="658473"/>
    <lineage>
        <taxon>Eukaryota</taxon>
        <taxon>Fungi</taxon>
        <taxon>Dikarya</taxon>
        <taxon>Basidiomycota</taxon>
        <taxon>Agaricomycotina</taxon>
        <taxon>Agaricomycetes</taxon>
        <taxon>Agaricomycetidae</taxon>
        <taxon>Agaricales</taxon>
        <taxon>Marasmiineae</taxon>
        <taxon>Mycenaceae</taxon>
        <taxon>Mycena</taxon>
    </lineage>
</organism>
<dbReference type="InterPro" id="IPR001584">
    <property type="entry name" value="Integrase_cat-core"/>
</dbReference>
<dbReference type="PANTHER" id="PTHR37984:SF5">
    <property type="entry name" value="PROTEIN NYNRIN-LIKE"/>
    <property type="match status" value="1"/>
</dbReference>
<evidence type="ECO:0000256" key="2">
    <source>
        <dbReference type="ARBA" id="ARBA00023268"/>
    </source>
</evidence>
<dbReference type="InterPro" id="IPR043502">
    <property type="entry name" value="DNA/RNA_pol_sf"/>
</dbReference>
<evidence type="ECO:0000259" key="3">
    <source>
        <dbReference type="PROSITE" id="PS50994"/>
    </source>
</evidence>
<dbReference type="InterPro" id="IPR050951">
    <property type="entry name" value="Retrovirus_Pol_polyprotein"/>
</dbReference>
<dbReference type="Pfam" id="PF17919">
    <property type="entry name" value="RT_RNaseH_2"/>
    <property type="match status" value="1"/>
</dbReference>
<dbReference type="Gene3D" id="3.30.70.270">
    <property type="match status" value="2"/>
</dbReference>
<sequence length="942" mass="105445">MLHALNDECLANGLPPIPDLPPRPPPCTDAPSAPKWRICHDFAEINEFLNVPPFPQGDIRDKQRRLSGHWWLCKFDLASGFSALEADKDAQPYLVFFVPGMGFYAYCRMPFGVRDAPTAFNEAVGKKVGDMVVSEAIELVVDDMGCGIPEDFEAGLQKLEGVLLRLRAGGLSVSPKKTELFVAETVFGGATCGRNGVSPDLAKLSAIVEWPQPENAQDLESFLGLCAWFRDLIRDYARIEGPLRDLLLGVVPHGASKCEYRRVSRAHKLAGVWGAKHTECFVLLKRLLTSEPVLRAPRYDTLDQHPFYLTTDGCAEGFGAVLSQDMETTLDDGRVVVRRHAVGFASKRTSDTEKRYGPHVLKFAAAKFGAEKFSDTIWGQPVVLETDCSALRDVLSDPKLGMAHARWRDGLLGYNIIAVRHIEGKRNRVADALSRRGEGREREAGDGSEWTVDSGWESRAGLVNDVYAITAEDEDAVLTRLRLRFQADLLFRRVIDAMIIERGTDEKATRRARHATSEYFVEGGKLWRLGRGGRGRAVTRRECVTAEEARALAAEHHKAGGHFGRELVKLALMEKVVCPGLDGIIIEVIRQCGQCRAFGPTHIHARLEPITRRRPFELLVMDYLKLPLGKGGFHTALLVLDTCSQNTWGFKFRKHGSAKTTIDSLRTIFHLFMPADVAMSDQGPHFKNGEVKEFLDSQGVKHVLVAVYSPWINGLVEGMNKILLRVLARLCAPDASEDEWNAATWDALPKNWPDHFDDAIRVLNWRILPTIKFSPREILLGLDGSRRVPFVEAQETVRPADIDLHMAQVEQVRLDGYAARVEYALGRKAAFDRRLLADGTGEVTFVVGDLVQRRNQDADNKLSAQSKMVYEWSGPYRVIERQLHSYRLANWQGTEVSGWVNTRHLRPYGLDEREREEREVGEWMAGLQEFAGAEAADWLGEV</sequence>
<dbReference type="Gene3D" id="3.10.10.10">
    <property type="entry name" value="HIV Type 1 Reverse Transcriptase, subunit A, domain 1"/>
    <property type="match status" value="1"/>
</dbReference>
<dbReference type="InterPro" id="IPR036397">
    <property type="entry name" value="RNaseH_sf"/>
</dbReference>
<feature type="domain" description="Integrase catalytic" evidence="3">
    <location>
        <begin position="611"/>
        <end position="783"/>
    </location>
</feature>
<dbReference type="CDD" id="cd09274">
    <property type="entry name" value="RNase_HI_RT_Ty3"/>
    <property type="match status" value="1"/>
</dbReference>
<dbReference type="Gene3D" id="3.30.420.10">
    <property type="entry name" value="Ribonuclease H-like superfamily/Ribonuclease H"/>
    <property type="match status" value="1"/>
</dbReference>
<protein>
    <submittedName>
        <fullName evidence="4">Retrotransposon-like family member</fullName>
    </submittedName>
</protein>
<keyword evidence="2" id="KW-0511">Multifunctional enzyme</keyword>
<dbReference type="SUPFAM" id="SSF56672">
    <property type="entry name" value="DNA/RNA polymerases"/>
    <property type="match status" value="1"/>
</dbReference>
<evidence type="ECO:0000256" key="1">
    <source>
        <dbReference type="ARBA" id="ARBA00022884"/>
    </source>
</evidence>
<dbReference type="InterPro" id="IPR043128">
    <property type="entry name" value="Rev_trsase/Diguanyl_cyclase"/>
</dbReference>
<keyword evidence="5" id="KW-1185">Reference proteome</keyword>
<evidence type="ECO:0000313" key="5">
    <source>
        <dbReference type="Proteomes" id="UP000815677"/>
    </source>
</evidence>
<dbReference type="Pfam" id="PF00078">
    <property type="entry name" value="RVT_1"/>
    <property type="match status" value="1"/>
</dbReference>
<dbReference type="PANTHER" id="PTHR37984">
    <property type="entry name" value="PROTEIN CBG26694"/>
    <property type="match status" value="1"/>
</dbReference>
<gene>
    <name evidence="4" type="ORF">MCHLO_04653</name>
</gene>
<dbReference type="SUPFAM" id="SSF53098">
    <property type="entry name" value="Ribonuclease H-like"/>
    <property type="match status" value="1"/>
</dbReference>
<dbReference type="Gene3D" id="1.10.340.70">
    <property type="match status" value="1"/>
</dbReference>
<dbReference type="CDD" id="cd01647">
    <property type="entry name" value="RT_LTR"/>
    <property type="match status" value="1"/>
</dbReference>
<evidence type="ECO:0000313" key="4">
    <source>
        <dbReference type="EMBL" id="GAT47179.1"/>
    </source>
</evidence>
<dbReference type="PROSITE" id="PS50994">
    <property type="entry name" value="INTEGRASE"/>
    <property type="match status" value="1"/>
</dbReference>
<keyword evidence="1" id="KW-0694">RNA-binding</keyword>
<reference evidence="4" key="1">
    <citation type="submission" date="2014-09" db="EMBL/GenBank/DDBJ databases">
        <title>Genome sequence of the luminous mushroom Mycena chlorophos for searching fungal bioluminescence genes.</title>
        <authorList>
            <person name="Tanaka Y."/>
            <person name="Kasuga D."/>
            <person name="Oba Y."/>
            <person name="Hase S."/>
            <person name="Sato K."/>
            <person name="Oba Y."/>
            <person name="Sakakibara Y."/>
        </authorList>
    </citation>
    <scope>NUCLEOTIDE SEQUENCE</scope>
</reference>
<dbReference type="InterPro" id="IPR012337">
    <property type="entry name" value="RNaseH-like_sf"/>
</dbReference>